<name>A0A2J5HZ86_9EURO</name>
<dbReference type="Proteomes" id="UP000235023">
    <property type="component" value="Unassembled WGS sequence"/>
</dbReference>
<dbReference type="OrthoDB" id="10517382at2759"/>
<evidence type="ECO:0000313" key="2">
    <source>
        <dbReference type="Proteomes" id="UP000235023"/>
    </source>
</evidence>
<dbReference type="AlphaFoldDB" id="A0A2J5HZ86"/>
<keyword evidence="2" id="KW-1185">Reference proteome</keyword>
<organism evidence="1 2">
    <name type="scientific">Aspergillus taichungensis</name>
    <dbReference type="NCBI Taxonomy" id="482145"/>
    <lineage>
        <taxon>Eukaryota</taxon>
        <taxon>Fungi</taxon>
        <taxon>Dikarya</taxon>
        <taxon>Ascomycota</taxon>
        <taxon>Pezizomycotina</taxon>
        <taxon>Eurotiomycetes</taxon>
        <taxon>Eurotiomycetidae</taxon>
        <taxon>Eurotiales</taxon>
        <taxon>Aspergillaceae</taxon>
        <taxon>Aspergillus</taxon>
        <taxon>Aspergillus subgen. Circumdati</taxon>
    </lineage>
</organism>
<accession>A0A2J5HZ86</accession>
<dbReference type="EMBL" id="KZ559524">
    <property type="protein sequence ID" value="PLN82809.1"/>
    <property type="molecule type" value="Genomic_DNA"/>
</dbReference>
<reference evidence="2" key="1">
    <citation type="submission" date="2017-12" db="EMBL/GenBank/DDBJ databases">
        <authorList>
            <consortium name="DOE Joint Genome Institute"/>
            <person name="Mondo S.J."/>
            <person name="Kjaerbolling I."/>
            <person name="Vesth T.C."/>
            <person name="Frisvad J.C."/>
            <person name="Nybo J.L."/>
            <person name="Theobald S."/>
            <person name="Kuo A."/>
            <person name="Bowyer P."/>
            <person name="Matsuda Y."/>
            <person name="Lyhne E.K."/>
            <person name="Kogle M.E."/>
            <person name="Clum A."/>
            <person name="Lipzen A."/>
            <person name="Salamov A."/>
            <person name="Ngan C.Y."/>
            <person name="Daum C."/>
            <person name="Chiniquy J."/>
            <person name="Barry K."/>
            <person name="LaButti K."/>
            <person name="Haridas S."/>
            <person name="Simmons B.A."/>
            <person name="Magnuson J.K."/>
            <person name="Mortensen U.H."/>
            <person name="Larsen T.O."/>
            <person name="Grigoriev I.V."/>
            <person name="Baker S.E."/>
            <person name="Andersen M.R."/>
            <person name="Nordberg H.P."/>
            <person name="Cantor M.N."/>
            <person name="Hua S.X."/>
        </authorList>
    </citation>
    <scope>NUCLEOTIDE SEQUENCE [LARGE SCALE GENOMIC DNA]</scope>
    <source>
        <strain evidence="2">IBT 19404</strain>
    </source>
</reference>
<evidence type="ECO:0000313" key="1">
    <source>
        <dbReference type="EMBL" id="PLN82809.1"/>
    </source>
</evidence>
<sequence>MTHVEGIIVTIHQVMCSCAFSPPHQPSPIEVQTAESVGKHQPRQLTSGQWPHHWPCPLPPGVCHKPEFGGNRMLVNAQPWTRRPLHGARLHHDWLPSPCPPSLGVSTLLVGIHNIHPDSCMEGNVGHSTRSRHVQLTAAMMTLADVTGLPASQHRSTYGEHRCLLFKLAWRGMASIR</sequence>
<gene>
    <name evidence="1" type="ORF">BDW42DRAFT_75175</name>
</gene>
<proteinExistence type="predicted"/>
<protein>
    <submittedName>
        <fullName evidence="1">Uncharacterized protein</fullName>
    </submittedName>
</protein>